<evidence type="ECO:0000256" key="10">
    <source>
        <dbReference type="PIRNR" id="PIRNR000804"/>
    </source>
</evidence>
<dbReference type="InterPro" id="IPR022637">
    <property type="entry name" value="DNA_polIII_beta_cen"/>
</dbReference>
<dbReference type="AlphaFoldDB" id="A0A3Q9HTY0"/>
<dbReference type="InterPro" id="IPR022634">
    <property type="entry name" value="DNA_polIII_beta_N"/>
</dbReference>
<comment type="function">
    <text evidence="10">Confers DNA tethering and processivity to DNA polymerases and other proteins. Acts as a clamp, forming a ring around DNA (a reaction catalyzed by the clamp-loading complex) which diffuses in an ATP-independent manner freely and bidirectionally along dsDNA. Initially characterized for its ability to contact the catalytic subunit of DNA polymerase III (Pol III), a complex, multichain enzyme responsible for most of the replicative synthesis in bacteria; Pol III exhibits 3'-5' exonuclease proofreading activity. The beta chain is required for initiation of replication as well as for processivity of DNA replication.</text>
</comment>
<dbReference type="Pfam" id="PF02768">
    <property type="entry name" value="DNA_pol3_beta_3"/>
    <property type="match status" value="1"/>
</dbReference>
<reference evidence="14 15" key="1">
    <citation type="submission" date="2016-07" db="EMBL/GenBank/DDBJ databases">
        <title>Genome and transcriptome analysis of iron-reducing fermentative bacteria Anoxybacter fermentans.</title>
        <authorList>
            <person name="Zeng X."/>
            <person name="Shao Z."/>
        </authorList>
    </citation>
    <scope>NUCLEOTIDE SEQUENCE [LARGE SCALE GENOMIC DNA]</scope>
    <source>
        <strain evidence="14 15">DY22613</strain>
    </source>
</reference>
<evidence type="ECO:0000256" key="5">
    <source>
        <dbReference type="ARBA" id="ARBA00022679"/>
    </source>
</evidence>
<dbReference type="NCBIfam" id="TIGR00663">
    <property type="entry name" value="dnan"/>
    <property type="match status" value="1"/>
</dbReference>
<dbReference type="Pfam" id="PF00712">
    <property type="entry name" value="DNA_pol3_beta"/>
    <property type="match status" value="1"/>
</dbReference>
<keyword evidence="7 10" id="KW-0235">DNA replication</keyword>
<evidence type="ECO:0000256" key="1">
    <source>
        <dbReference type="ARBA" id="ARBA00004496"/>
    </source>
</evidence>
<evidence type="ECO:0000313" key="15">
    <source>
        <dbReference type="Proteomes" id="UP000267250"/>
    </source>
</evidence>
<comment type="similarity">
    <text evidence="2 10">Belongs to the beta sliding clamp family.</text>
</comment>
<dbReference type="Gene3D" id="3.10.150.10">
    <property type="entry name" value="DNA Polymerase III, subunit A, domain 2"/>
    <property type="match status" value="1"/>
</dbReference>
<evidence type="ECO:0000256" key="8">
    <source>
        <dbReference type="ARBA" id="ARBA00022932"/>
    </source>
</evidence>
<organism evidence="14 15">
    <name type="scientific">Anoxybacter fermentans</name>
    <dbReference type="NCBI Taxonomy" id="1323375"/>
    <lineage>
        <taxon>Bacteria</taxon>
        <taxon>Bacillati</taxon>
        <taxon>Bacillota</taxon>
        <taxon>Clostridia</taxon>
        <taxon>Halanaerobiales</taxon>
        <taxon>Anoxybacter</taxon>
    </lineage>
</organism>
<sequence length="368" mass="40820">MKFIVSQKEFLEGLQTVQRAVSNKNTLPILSGVLIKAEDTQLKLVATDLEIGIECYINAKIITKGELVLPASHLSSIVRELPSMDVEVSCNLETKSAEIICGNSRFNINGFPADDFPILPKLEEGVQLTICQPLFKEVIEQVKIATSTDETQPFLNGALLKITGNELIMASTNSYRLAHRMIQLENGIDGQVEVIIPNKTLDEMVRILGDDEDSSIRIQITDNQILFEIENIIIISRLIEGRFPNYEPVIPKNSNTFIRVNRKELLQAAKRVSLIAISNSNIIKATIDNGVTILESTNSEIGHAQEKLLVNMEGPGIEISFNSVYLMDGLKVINSDEVKLCFGGKLSPLILKPVDETNYIYVISPIRS</sequence>
<protein>
    <recommendedName>
        <fullName evidence="3 10">Beta sliding clamp</fullName>
    </recommendedName>
</protein>
<keyword evidence="15" id="KW-1185">Reference proteome</keyword>
<dbReference type="RefSeq" id="WP_127017661.1">
    <property type="nucleotide sequence ID" value="NZ_CP016379.1"/>
</dbReference>
<feature type="domain" description="DNA polymerase III beta sliding clamp C-terminal" evidence="13">
    <location>
        <begin position="249"/>
        <end position="367"/>
    </location>
</feature>
<comment type="subunit">
    <text evidence="10">Forms a ring-shaped head-to-tail homodimer around DNA.</text>
</comment>
<dbReference type="GO" id="GO:0006271">
    <property type="term" value="P:DNA strand elongation involved in DNA replication"/>
    <property type="evidence" value="ECO:0007669"/>
    <property type="project" value="TreeGrafter"/>
</dbReference>
<evidence type="ECO:0000256" key="6">
    <source>
        <dbReference type="ARBA" id="ARBA00022695"/>
    </source>
</evidence>
<keyword evidence="8 10" id="KW-0239">DNA-directed DNA polymerase</keyword>
<keyword evidence="4 10" id="KW-0963">Cytoplasm</keyword>
<dbReference type="GO" id="GO:0005737">
    <property type="term" value="C:cytoplasm"/>
    <property type="evidence" value="ECO:0007669"/>
    <property type="project" value="UniProtKB-SubCell"/>
</dbReference>
<dbReference type="EMBL" id="CP016379">
    <property type="protein sequence ID" value="AZR74304.1"/>
    <property type="molecule type" value="Genomic_DNA"/>
</dbReference>
<evidence type="ECO:0000259" key="11">
    <source>
        <dbReference type="Pfam" id="PF00712"/>
    </source>
</evidence>
<evidence type="ECO:0000313" key="14">
    <source>
        <dbReference type="EMBL" id="AZR74304.1"/>
    </source>
</evidence>
<dbReference type="PANTHER" id="PTHR30478:SF0">
    <property type="entry name" value="BETA SLIDING CLAMP"/>
    <property type="match status" value="1"/>
</dbReference>
<evidence type="ECO:0000256" key="2">
    <source>
        <dbReference type="ARBA" id="ARBA00010752"/>
    </source>
</evidence>
<dbReference type="SMART" id="SM00480">
    <property type="entry name" value="POL3Bc"/>
    <property type="match status" value="1"/>
</dbReference>
<dbReference type="Proteomes" id="UP000267250">
    <property type="component" value="Chromosome"/>
</dbReference>
<evidence type="ECO:0000256" key="4">
    <source>
        <dbReference type="ARBA" id="ARBA00022490"/>
    </source>
</evidence>
<comment type="subcellular location">
    <subcellularLocation>
        <location evidence="1 10">Cytoplasm</location>
    </subcellularLocation>
</comment>
<dbReference type="GO" id="GO:0003887">
    <property type="term" value="F:DNA-directed DNA polymerase activity"/>
    <property type="evidence" value="ECO:0007669"/>
    <property type="project" value="UniProtKB-UniRule"/>
</dbReference>
<feature type="domain" description="DNA polymerase III beta sliding clamp central" evidence="12">
    <location>
        <begin position="130"/>
        <end position="245"/>
    </location>
</feature>
<dbReference type="InterPro" id="IPR001001">
    <property type="entry name" value="DNA_polIII_beta"/>
</dbReference>
<dbReference type="KEGG" id="aft:BBF96_13375"/>
<dbReference type="InterPro" id="IPR046938">
    <property type="entry name" value="DNA_clamp_sf"/>
</dbReference>
<evidence type="ECO:0000259" key="13">
    <source>
        <dbReference type="Pfam" id="PF02768"/>
    </source>
</evidence>
<proteinExistence type="inferred from homology"/>
<dbReference type="PIRSF" id="PIRSF000804">
    <property type="entry name" value="DNA_pol_III_b"/>
    <property type="match status" value="1"/>
</dbReference>
<dbReference type="OrthoDB" id="8421503at2"/>
<keyword evidence="9" id="KW-0238">DNA-binding</keyword>
<evidence type="ECO:0000256" key="7">
    <source>
        <dbReference type="ARBA" id="ARBA00022705"/>
    </source>
</evidence>
<accession>A0A3Q9HTY0</accession>
<evidence type="ECO:0000256" key="9">
    <source>
        <dbReference type="ARBA" id="ARBA00023125"/>
    </source>
</evidence>
<keyword evidence="5 10" id="KW-0808">Transferase</keyword>
<name>A0A3Q9HTY0_9FIRM</name>
<evidence type="ECO:0000256" key="3">
    <source>
        <dbReference type="ARBA" id="ARBA00021035"/>
    </source>
</evidence>
<dbReference type="Pfam" id="PF02767">
    <property type="entry name" value="DNA_pol3_beta_2"/>
    <property type="match status" value="1"/>
</dbReference>
<dbReference type="Gene3D" id="3.70.10.10">
    <property type="match status" value="1"/>
</dbReference>
<gene>
    <name evidence="14" type="ORF">BBF96_13375</name>
</gene>
<dbReference type="PANTHER" id="PTHR30478">
    <property type="entry name" value="DNA POLYMERASE III SUBUNIT BETA"/>
    <property type="match status" value="1"/>
</dbReference>
<dbReference type="InterPro" id="IPR022635">
    <property type="entry name" value="DNA_polIII_beta_C"/>
</dbReference>
<dbReference type="GO" id="GO:0003677">
    <property type="term" value="F:DNA binding"/>
    <property type="evidence" value="ECO:0007669"/>
    <property type="project" value="UniProtKB-UniRule"/>
</dbReference>
<feature type="domain" description="DNA polymerase III beta sliding clamp N-terminal" evidence="11">
    <location>
        <begin position="1"/>
        <end position="120"/>
    </location>
</feature>
<keyword evidence="6 10" id="KW-0548">Nucleotidyltransferase</keyword>
<dbReference type="GO" id="GO:0008408">
    <property type="term" value="F:3'-5' exonuclease activity"/>
    <property type="evidence" value="ECO:0007669"/>
    <property type="project" value="InterPro"/>
</dbReference>
<evidence type="ECO:0000259" key="12">
    <source>
        <dbReference type="Pfam" id="PF02767"/>
    </source>
</evidence>
<dbReference type="CDD" id="cd00140">
    <property type="entry name" value="beta_clamp"/>
    <property type="match status" value="1"/>
</dbReference>
<dbReference type="GO" id="GO:0009360">
    <property type="term" value="C:DNA polymerase III complex"/>
    <property type="evidence" value="ECO:0007669"/>
    <property type="project" value="InterPro"/>
</dbReference>
<dbReference type="SUPFAM" id="SSF55979">
    <property type="entry name" value="DNA clamp"/>
    <property type="match status" value="3"/>
</dbReference>